<dbReference type="Pfam" id="PF13639">
    <property type="entry name" value="zf-RING_2"/>
    <property type="match status" value="1"/>
</dbReference>
<dbReference type="GO" id="GO:0005634">
    <property type="term" value="C:nucleus"/>
    <property type="evidence" value="ECO:0007669"/>
    <property type="project" value="TreeGrafter"/>
</dbReference>
<dbReference type="InterPro" id="IPR051834">
    <property type="entry name" value="RING_finger_E3_ligase"/>
</dbReference>
<evidence type="ECO:0000256" key="2">
    <source>
        <dbReference type="ARBA" id="ARBA00012483"/>
    </source>
</evidence>
<dbReference type="GO" id="GO:0016567">
    <property type="term" value="P:protein ubiquitination"/>
    <property type="evidence" value="ECO:0007669"/>
    <property type="project" value="UniProtKB-ARBA"/>
</dbReference>
<feature type="domain" description="RING-type" evidence="9">
    <location>
        <begin position="190"/>
        <end position="231"/>
    </location>
</feature>
<evidence type="ECO:0000256" key="8">
    <source>
        <dbReference type="PROSITE-ProRule" id="PRU00175"/>
    </source>
</evidence>
<evidence type="ECO:0000256" key="1">
    <source>
        <dbReference type="ARBA" id="ARBA00000900"/>
    </source>
</evidence>
<keyword evidence="4" id="KW-0479">Metal-binding</keyword>
<evidence type="ECO:0000313" key="10">
    <source>
        <dbReference type="EMBL" id="KAJ4958923.1"/>
    </source>
</evidence>
<comment type="caution">
    <text evidence="10">The sequence shown here is derived from an EMBL/GenBank/DDBJ whole genome shotgun (WGS) entry which is preliminary data.</text>
</comment>
<dbReference type="EMBL" id="JAMYWD010000010">
    <property type="protein sequence ID" value="KAJ4958923.1"/>
    <property type="molecule type" value="Genomic_DNA"/>
</dbReference>
<protein>
    <recommendedName>
        <fullName evidence="2">RING-type E3 ubiquitin transferase</fullName>
        <ecNumber evidence="2">2.3.2.27</ecNumber>
    </recommendedName>
</protein>
<dbReference type="Gene3D" id="3.30.40.10">
    <property type="entry name" value="Zinc/RING finger domain, C3HC4 (zinc finger)"/>
    <property type="match status" value="1"/>
</dbReference>
<dbReference type="SMART" id="SM00184">
    <property type="entry name" value="RING"/>
    <property type="match status" value="1"/>
</dbReference>
<evidence type="ECO:0000256" key="7">
    <source>
        <dbReference type="ARBA" id="ARBA00022833"/>
    </source>
</evidence>
<keyword evidence="11" id="KW-1185">Reference proteome</keyword>
<dbReference type="AlphaFoldDB" id="A0A9Q0K2B6"/>
<dbReference type="GO" id="GO:0008270">
    <property type="term" value="F:zinc ion binding"/>
    <property type="evidence" value="ECO:0007669"/>
    <property type="project" value="UniProtKB-KW"/>
</dbReference>
<sequence>MPPSVNIQSLRAYYSNESLINSDILGPKASIHFKVQHQQFLVTIINGGSETSPIEVRPPFVWPEHVFNIEFPYLLLPLVLENYIHDMLTHVEIPPSTMEGLKRHISTYAFHMALICRQRKSRFLDIVVDLNVQLVETMGEEDTEELDQEVMLMDINADNGGFSFVPASSNSIQALEIKEFDDNIEEEETCMICMDEFERGIEIAKLPCSHFFHSKCILKWLKNKNSCPLCRFAMLTEED</sequence>
<dbReference type="PANTHER" id="PTHR45931">
    <property type="entry name" value="SI:CH211-59O9.10"/>
    <property type="match status" value="1"/>
</dbReference>
<organism evidence="10 11">
    <name type="scientific">Protea cynaroides</name>
    <dbReference type="NCBI Taxonomy" id="273540"/>
    <lineage>
        <taxon>Eukaryota</taxon>
        <taxon>Viridiplantae</taxon>
        <taxon>Streptophyta</taxon>
        <taxon>Embryophyta</taxon>
        <taxon>Tracheophyta</taxon>
        <taxon>Spermatophyta</taxon>
        <taxon>Magnoliopsida</taxon>
        <taxon>Proteales</taxon>
        <taxon>Proteaceae</taxon>
        <taxon>Protea</taxon>
    </lineage>
</organism>
<name>A0A9Q0K2B6_9MAGN</name>
<dbReference type="GO" id="GO:0061630">
    <property type="term" value="F:ubiquitin protein ligase activity"/>
    <property type="evidence" value="ECO:0007669"/>
    <property type="project" value="UniProtKB-EC"/>
</dbReference>
<keyword evidence="6" id="KW-0833">Ubl conjugation pathway</keyword>
<evidence type="ECO:0000256" key="3">
    <source>
        <dbReference type="ARBA" id="ARBA00022679"/>
    </source>
</evidence>
<dbReference type="OrthoDB" id="4348522at2759"/>
<reference evidence="10" key="1">
    <citation type="journal article" date="2023" name="Plant J.">
        <title>The genome of the king protea, Protea cynaroides.</title>
        <authorList>
            <person name="Chang J."/>
            <person name="Duong T.A."/>
            <person name="Schoeman C."/>
            <person name="Ma X."/>
            <person name="Roodt D."/>
            <person name="Barker N."/>
            <person name="Li Z."/>
            <person name="Van de Peer Y."/>
            <person name="Mizrachi E."/>
        </authorList>
    </citation>
    <scope>NUCLEOTIDE SEQUENCE</scope>
    <source>
        <tissue evidence="10">Young leaves</tissue>
    </source>
</reference>
<dbReference type="InterPro" id="IPR013083">
    <property type="entry name" value="Znf_RING/FYVE/PHD"/>
</dbReference>
<evidence type="ECO:0000256" key="5">
    <source>
        <dbReference type="ARBA" id="ARBA00022771"/>
    </source>
</evidence>
<proteinExistence type="predicted"/>
<gene>
    <name evidence="10" type="ORF">NE237_026034</name>
</gene>
<dbReference type="PANTHER" id="PTHR45931:SF3">
    <property type="entry name" value="RING ZINC FINGER-CONTAINING PROTEIN"/>
    <property type="match status" value="1"/>
</dbReference>
<dbReference type="GO" id="GO:0006511">
    <property type="term" value="P:ubiquitin-dependent protein catabolic process"/>
    <property type="evidence" value="ECO:0007669"/>
    <property type="project" value="TreeGrafter"/>
</dbReference>
<keyword evidence="3" id="KW-0808">Transferase</keyword>
<evidence type="ECO:0000259" key="9">
    <source>
        <dbReference type="PROSITE" id="PS50089"/>
    </source>
</evidence>
<dbReference type="CDD" id="cd16454">
    <property type="entry name" value="RING-H2_PA-TM-RING"/>
    <property type="match status" value="1"/>
</dbReference>
<dbReference type="PROSITE" id="PS50089">
    <property type="entry name" value="ZF_RING_2"/>
    <property type="match status" value="1"/>
</dbReference>
<dbReference type="InterPro" id="IPR001841">
    <property type="entry name" value="Znf_RING"/>
</dbReference>
<dbReference type="SUPFAM" id="SSF57850">
    <property type="entry name" value="RING/U-box"/>
    <property type="match status" value="1"/>
</dbReference>
<dbReference type="Proteomes" id="UP001141806">
    <property type="component" value="Unassembled WGS sequence"/>
</dbReference>
<evidence type="ECO:0000313" key="11">
    <source>
        <dbReference type="Proteomes" id="UP001141806"/>
    </source>
</evidence>
<evidence type="ECO:0000256" key="4">
    <source>
        <dbReference type="ARBA" id="ARBA00022723"/>
    </source>
</evidence>
<comment type="catalytic activity">
    <reaction evidence="1">
        <text>S-ubiquitinyl-[E2 ubiquitin-conjugating enzyme]-L-cysteine + [acceptor protein]-L-lysine = [E2 ubiquitin-conjugating enzyme]-L-cysteine + N(6)-ubiquitinyl-[acceptor protein]-L-lysine.</text>
        <dbReference type="EC" id="2.3.2.27"/>
    </reaction>
</comment>
<keyword evidence="7" id="KW-0862">Zinc</keyword>
<accession>A0A9Q0K2B6</accession>
<dbReference type="EC" id="2.3.2.27" evidence="2"/>
<evidence type="ECO:0000256" key="6">
    <source>
        <dbReference type="ARBA" id="ARBA00022786"/>
    </source>
</evidence>
<keyword evidence="5 8" id="KW-0863">Zinc-finger</keyword>
<dbReference type="FunFam" id="3.30.40.10:FF:000127">
    <property type="entry name" value="E3 ubiquitin-protein ligase RNF181"/>
    <property type="match status" value="1"/>
</dbReference>